<dbReference type="InterPro" id="IPR016186">
    <property type="entry name" value="C-type_lectin-like/link_sf"/>
</dbReference>
<dbReference type="OrthoDB" id="6057427at2759"/>
<gene>
    <name evidence="3" type="ORF">MGAL_10B047119</name>
</gene>
<keyword evidence="1" id="KW-0472">Membrane</keyword>
<keyword evidence="1" id="KW-1133">Transmembrane helix</keyword>
<feature type="transmembrane region" description="Helical" evidence="1">
    <location>
        <begin position="32"/>
        <end position="49"/>
    </location>
</feature>
<dbReference type="SUPFAM" id="SSF56436">
    <property type="entry name" value="C-type lectin-like"/>
    <property type="match status" value="1"/>
</dbReference>
<reference evidence="3" key="1">
    <citation type="submission" date="2018-11" db="EMBL/GenBank/DDBJ databases">
        <authorList>
            <person name="Alioto T."/>
            <person name="Alioto T."/>
        </authorList>
    </citation>
    <scope>NUCLEOTIDE SEQUENCE</scope>
</reference>
<sequence length="290" mass="34021">MKVEIKRYKTNIKRRKSFIRVHYMTKAELKNMYTAALYIIFVNIFQFFVNINCSENPPDARDMFPASGKYEDNFRYLHVREFSNLANRTFPYDVIPVFRSESLSDCSISCLRYFCVAFFFNADKLECTLNYYRFYLPTLTVEDIGSKYYLTFREDCPSDQGYMFYPTENFCVKLNTTKIPYLEVQYNCVLERATTVRVDTLKKLNILQSHLASQGYNDDNDFAYIMSNPMPVNKYGFIDGTEMLYFDWMSGQPTNGGGGRIVMGGSNQKFYNVEKEDPHGFICEKHILKP</sequence>
<comment type="caution">
    <text evidence="3">The sequence shown here is derived from an EMBL/GenBank/DDBJ whole genome shotgun (WGS) entry which is preliminary data.</text>
</comment>
<dbReference type="SMART" id="SM00034">
    <property type="entry name" value="CLECT"/>
    <property type="match status" value="1"/>
</dbReference>
<evidence type="ECO:0000256" key="1">
    <source>
        <dbReference type="SAM" id="Phobius"/>
    </source>
</evidence>
<protein>
    <recommendedName>
        <fullName evidence="2">C-type lectin domain-containing protein</fullName>
    </recommendedName>
</protein>
<dbReference type="InterPro" id="IPR001304">
    <property type="entry name" value="C-type_lectin-like"/>
</dbReference>
<evidence type="ECO:0000313" key="4">
    <source>
        <dbReference type="Proteomes" id="UP000596742"/>
    </source>
</evidence>
<dbReference type="Proteomes" id="UP000596742">
    <property type="component" value="Unassembled WGS sequence"/>
</dbReference>
<feature type="domain" description="C-type lectin" evidence="2">
    <location>
        <begin position="156"/>
        <end position="284"/>
    </location>
</feature>
<accession>A0A8B6DIG0</accession>
<dbReference type="InterPro" id="IPR016187">
    <property type="entry name" value="CTDL_fold"/>
</dbReference>
<name>A0A8B6DIG0_MYTGA</name>
<dbReference type="CDD" id="cd00037">
    <property type="entry name" value="CLECT"/>
    <property type="match status" value="1"/>
</dbReference>
<evidence type="ECO:0000313" key="3">
    <source>
        <dbReference type="EMBL" id="VDI19554.1"/>
    </source>
</evidence>
<dbReference type="AlphaFoldDB" id="A0A8B6DIG0"/>
<keyword evidence="4" id="KW-1185">Reference proteome</keyword>
<proteinExistence type="predicted"/>
<keyword evidence="1" id="KW-0812">Transmembrane</keyword>
<organism evidence="3 4">
    <name type="scientific">Mytilus galloprovincialis</name>
    <name type="common">Mediterranean mussel</name>
    <dbReference type="NCBI Taxonomy" id="29158"/>
    <lineage>
        <taxon>Eukaryota</taxon>
        <taxon>Metazoa</taxon>
        <taxon>Spiralia</taxon>
        <taxon>Lophotrochozoa</taxon>
        <taxon>Mollusca</taxon>
        <taxon>Bivalvia</taxon>
        <taxon>Autobranchia</taxon>
        <taxon>Pteriomorphia</taxon>
        <taxon>Mytilida</taxon>
        <taxon>Mytiloidea</taxon>
        <taxon>Mytilidae</taxon>
        <taxon>Mytilinae</taxon>
        <taxon>Mytilus</taxon>
    </lineage>
</organism>
<dbReference type="EMBL" id="UYJE01003463">
    <property type="protein sequence ID" value="VDI19554.1"/>
    <property type="molecule type" value="Genomic_DNA"/>
</dbReference>
<evidence type="ECO:0000259" key="2">
    <source>
        <dbReference type="SMART" id="SM00034"/>
    </source>
</evidence>
<dbReference type="Gene3D" id="3.10.100.10">
    <property type="entry name" value="Mannose-Binding Protein A, subunit A"/>
    <property type="match status" value="1"/>
</dbReference>